<name>A0AC60QIB2_IXOPE</name>
<proteinExistence type="predicted"/>
<dbReference type="Proteomes" id="UP000805193">
    <property type="component" value="Unassembled WGS sequence"/>
</dbReference>
<organism evidence="1 2">
    <name type="scientific">Ixodes persulcatus</name>
    <name type="common">Taiga tick</name>
    <dbReference type="NCBI Taxonomy" id="34615"/>
    <lineage>
        <taxon>Eukaryota</taxon>
        <taxon>Metazoa</taxon>
        <taxon>Ecdysozoa</taxon>
        <taxon>Arthropoda</taxon>
        <taxon>Chelicerata</taxon>
        <taxon>Arachnida</taxon>
        <taxon>Acari</taxon>
        <taxon>Parasitiformes</taxon>
        <taxon>Ixodida</taxon>
        <taxon>Ixodoidea</taxon>
        <taxon>Ixodidae</taxon>
        <taxon>Ixodinae</taxon>
        <taxon>Ixodes</taxon>
    </lineage>
</organism>
<feature type="non-terminal residue" evidence="1">
    <location>
        <position position="71"/>
    </location>
</feature>
<comment type="caution">
    <text evidence="1">The sequence shown here is derived from an EMBL/GenBank/DDBJ whole genome shotgun (WGS) entry which is preliminary data.</text>
</comment>
<protein>
    <submittedName>
        <fullName evidence="1">Uncharacterized protein</fullName>
    </submittedName>
</protein>
<keyword evidence="2" id="KW-1185">Reference proteome</keyword>
<gene>
    <name evidence="1" type="ORF">HPB47_019407</name>
</gene>
<sequence length="71" mass="7997">HGCKFEGPFEDLEAHFTKDCNFHVVTCKKCGSTSFYTELLHHLEKDCTPQLEDVTPDLIQKPVSGKISDSN</sequence>
<dbReference type="EMBL" id="JABSTQ010008831">
    <property type="protein sequence ID" value="KAG0434022.1"/>
    <property type="molecule type" value="Genomic_DNA"/>
</dbReference>
<evidence type="ECO:0000313" key="1">
    <source>
        <dbReference type="EMBL" id="KAG0434022.1"/>
    </source>
</evidence>
<evidence type="ECO:0000313" key="2">
    <source>
        <dbReference type="Proteomes" id="UP000805193"/>
    </source>
</evidence>
<feature type="non-terminal residue" evidence="1">
    <location>
        <position position="1"/>
    </location>
</feature>
<accession>A0AC60QIB2</accession>
<reference evidence="1 2" key="1">
    <citation type="journal article" date="2020" name="Cell">
        <title>Large-Scale Comparative Analyses of Tick Genomes Elucidate Their Genetic Diversity and Vector Capacities.</title>
        <authorList>
            <consortium name="Tick Genome and Microbiome Consortium (TIGMIC)"/>
            <person name="Jia N."/>
            <person name="Wang J."/>
            <person name="Shi W."/>
            <person name="Du L."/>
            <person name="Sun Y."/>
            <person name="Zhan W."/>
            <person name="Jiang J.F."/>
            <person name="Wang Q."/>
            <person name="Zhang B."/>
            <person name="Ji P."/>
            <person name="Bell-Sakyi L."/>
            <person name="Cui X.M."/>
            <person name="Yuan T.T."/>
            <person name="Jiang B.G."/>
            <person name="Yang W.F."/>
            <person name="Lam T.T."/>
            <person name="Chang Q.C."/>
            <person name="Ding S.J."/>
            <person name="Wang X.J."/>
            <person name="Zhu J.G."/>
            <person name="Ruan X.D."/>
            <person name="Zhao L."/>
            <person name="Wei J.T."/>
            <person name="Ye R.Z."/>
            <person name="Que T.C."/>
            <person name="Du C.H."/>
            <person name="Zhou Y.H."/>
            <person name="Cheng J.X."/>
            <person name="Dai P.F."/>
            <person name="Guo W.B."/>
            <person name="Han X.H."/>
            <person name="Huang E.J."/>
            <person name="Li L.F."/>
            <person name="Wei W."/>
            <person name="Gao Y.C."/>
            <person name="Liu J.Z."/>
            <person name="Shao H.Z."/>
            <person name="Wang X."/>
            <person name="Wang C.C."/>
            <person name="Yang T.C."/>
            <person name="Huo Q.B."/>
            <person name="Li W."/>
            <person name="Chen H.Y."/>
            <person name="Chen S.E."/>
            <person name="Zhou L.G."/>
            <person name="Ni X.B."/>
            <person name="Tian J.H."/>
            <person name="Sheng Y."/>
            <person name="Liu T."/>
            <person name="Pan Y.S."/>
            <person name="Xia L.Y."/>
            <person name="Li J."/>
            <person name="Zhao F."/>
            <person name="Cao W.C."/>
        </authorList>
    </citation>
    <scope>NUCLEOTIDE SEQUENCE [LARGE SCALE GENOMIC DNA]</scope>
    <source>
        <strain evidence="1">Iper-2018</strain>
    </source>
</reference>